<keyword evidence="3" id="KW-0812">Transmembrane</keyword>
<keyword evidence="1" id="KW-0175">Coiled coil</keyword>
<keyword evidence="3" id="KW-0472">Membrane</keyword>
<name>A0A2M6WHU2_9BACT</name>
<gene>
    <name evidence="5" type="ORF">COU08_02595</name>
</gene>
<comment type="caution">
    <text evidence="5">The sequence shown here is derived from an EMBL/GenBank/DDBJ whole genome shotgun (WGS) entry which is preliminary data.</text>
</comment>
<sequence length="529" mass="58923">MKKTKRIHVNKNDEAAAVAEKLIDAAEENIIISVPKFSKLAESLTNFKLLKREAEILKKNIVVESIDDEVADLCKKVKIEIINPFFVKSKKQFSDIIAGEPSEEPRQHNITIEKNDKDEKKEEEENETEPQAKEMDRKRIRLEIPNIRIPKILPRKKAAWGVLLVMVVGGGLAIRMLPNAEVSIVREKSPWRFEGNISASKEVAEIDAEKNIIPGQIFTQKNSLQLFFPATGKDDVERKAKGTLTIVNEHSTAAQPLVVRTRFETPDGKIYRLTKAITVPGAKQESGKLLPSSIKAEVEADEPGEEYNIGPVSKFTIPGFAGSDKFKTFYASSGGNMTGGTVGFSAVPTQEDIEKAKIAMHEKVKNAITTALRIQLPKEFTLIEGSSAFTITNEQVDESVNNQNEFTVLTEGEISVVVFRDSDLRQLLLTKGRAEVGERLVVKDEVLHFGIPEVSLAKGILQIPIEYESRFVHDINVASLEEEIAGKSSKELASIIQSLPGLEKTDITLWPFWVRKVPKNNHKISINLD</sequence>
<evidence type="ECO:0000256" key="2">
    <source>
        <dbReference type="SAM" id="MobiDB-lite"/>
    </source>
</evidence>
<dbReference type="InterPro" id="IPR049305">
    <property type="entry name" value="GlxA-like_b-barrel"/>
</dbReference>
<protein>
    <recommendedName>
        <fullName evidence="4">GlxA-like beta barrel domain-containing protein</fullName>
    </recommendedName>
</protein>
<evidence type="ECO:0000256" key="1">
    <source>
        <dbReference type="SAM" id="Coils"/>
    </source>
</evidence>
<dbReference type="EMBL" id="PFBA01000024">
    <property type="protein sequence ID" value="PIT92369.1"/>
    <property type="molecule type" value="Genomic_DNA"/>
</dbReference>
<reference evidence="6" key="1">
    <citation type="submission" date="2017-09" db="EMBL/GenBank/DDBJ databases">
        <title>Depth-based differentiation of microbial function through sediment-hosted aquifers and enrichment of novel symbionts in the deep terrestrial subsurface.</title>
        <authorList>
            <person name="Probst A.J."/>
            <person name="Ladd B."/>
            <person name="Jarett J.K."/>
            <person name="Geller-Mcgrath D.E."/>
            <person name="Sieber C.M.K."/>
            <person name="Emerson J.B."/>
            <person name="Anantharaman K."/>
            <person name="Thomas B.C."/>
            <person name="Malmstrom R."/>
            <person name="Stieglmeier M."/>
            <person name="Klingl A."/>
            <person name="Woyke T."/>
            <person name="Ryan C.M."/>
            <person name="Banfield J.F."/>
        </authorList>
    </citation>
    <scope>NUCLEOTIDE SEQUENCE [LARGE SCALE GENOMIC DNA]</scope>
</reference>
<feature type="coiled-coil region" evidence="1">
    <location>
        <begin position="9"/>
        <end position="60"/>
    </location>
</feature>
<evidence type="ECO:0000313" key="5">
    <source>
        <dbReference type="EMBL" id="PIT92369.1"/>
    </source>
</evidence>
<feature type="region of interest" description="Disordered" evidence="2">
    <location>
        <begin position="98"/>
        <end position="137"/>
    </location>
</feature>
<evidence type="ECO:0000259" key="4">
    <source>
        <dbReference type="Pfam" id="PF21110"/>
    </source>
</evidence>
<dbReference type="AlphaFoldDB" id="A0A2M6WHU2"/>
<keyword evidence="3" id="KW-1133">Transmembrane helix</keyword>
<feature type="domain" description="GlxA-like beta barrel" evidence="4">
    <location>
        <begin position="239"/>
        <end position="328"/>
    </location>
</feature>
<accession>A0A2M6WHU2</accession>
<organism evidence="5 6">
    <name type="scientific">Candidatus Harrisonbacteria bacterium CG10_big_fil_rev_8_21_14_0_10_42_17</name>
    <dbReference type="NCBI Taxonomy" id="1974584"/>
    <lineage>
        <taxon>Bacteria</taxon>
        <taxon>Candidatus Harrisoniibacteriota</taxon>
    </lineage>
</organism>
<evidence type="ECO:0000313" key="6">
    <source>
        <dbReference type="Proteomes" id="UP000228635"/>
    </source>
</evidence>
<feature type="compositionally biased region" description="Basic and acidic residues" evidence="2">
    <location>
        <begin position="103"/>
        <end position="120"/>
    </location>
</feature>
<proteinExistence type="predicted"/>
<dbReference type="Pfam" id="PF21110">
    <property type="entry name" value="GlxA"/>
    <property type="match status" value="1"/>
</dbReference>
<feature type="transmembrane region" description="Helical" evidence="3">
    <location>
        <begin position="158"/>
        <end position="177"/>
    </location>
</feature>
<dbReference type="Proteomes" id="UP000228635">
    <property type="component" value="Unassembled WGS sequence"/>
</dbReference>
<evidence type="ECO:0000256" key="3">
    <source>
        <dbReference type="SAM" id="Phobius"/>
    </source>
</evidence>